<protein>
    <submittedName>
        <fullName evidence="1">Uncharacterized protein</fullName>
    </submittedName>
</protein>
<name>A0A1L8RHK9_9ENTE</name>
<reference evidence="1 2" key="1">
    <citation type="submission" date="2014-12" db="EMBL/GenBank/DDBJ databases">
        <title>Draft genome sequences of 29 type strains of Enterococci.</title>
        <authorList>
            <person name="Zhong Z."/>
            <person name="Sun Z."/>
            <person name="Liu W."/>
            <person name="Zhang W."/>
            <person name="Zhang H."/>
        </authorList>
    </citation>
    <scope>NUCLEOTIDE SEQUENCE [LARGE SCALE GENOMIC DNA]</scope>
    <source>
        <strain evidence="1 2">DSM 17029</strain>
    </source>
</reference>
<evidence type="ECO:0000313" key="1">
    <source>
        <dbReference type="EMBL" id="OJG19250.1"/>
    </source>
</evidence>
<accession>A0A1L8RHK9</accession>
<keyword evidence="2" id="KW-1185">Reference proteome</keyword>
<organism evidence="1 2">
    <name type="scientific">Enterococcus canis</name>
    <dbReference type="NCBI Taxonomy" id="214095"/>
    <lineage>
        <taxon>Bacteria</taxon>
        <taxon>Bacillati</taxon>
        <taxon>Bacillota</taxon>
        <taxon>Bacilli</taxon>
        <taxon>Lactobacillales</taxon>
        <taxon>Enterococcaceae</taxon>
        <taxon>Enterococcus</taxon>
    </lineage>
</organism>
<dbReference type="EMBL" id="JXKH01000002">
    <property type="protein sequence ID" value="OJG19250.1"/>
    <property type="molecule type" value="Genomic_DNA"/>
</dbReference>
<comment type="caution">
    <text evidence="1">The sequence shown here is derived from an EMBL/GenBank/DDBJ whole genome shotgun (WGS) entry which is preliminary data.</text>
</comment>
<proteinExistence type="predicted"/>
<dbReference type="Proteomes" id="UP000181884">
    <property type="component" value="Unassembled WGS sequence"/>
</dbReference>
<evidence type="ECO:0000313" key="2">
    <source>
        <dbReference type="Proteomes" id="UP000181884"/>
    </source>
</evidence>
<sequence length="114" mass="12963">MLFAFVVVILLIRPIWGHSDQLKADDSTVQLQETLVEEPGLLPTKQDLAYLDQVDGHYVFSESIQYLGLQQGKDYHVKVSIKDHGKPVTDFVALQGRMNREGIIHLHGRLKINK</sequence>
<dbReference type="AlphaFoldDB" id="A0A1L8RHK9"/>
<gene>
    <name evidence="1" type="ORF">RU97_GL000821</name>
</gene>